<name>A0A7Y6IFA0_9ACTN</name>
<dbReference type="InterPro" id="IPR036388">
    <property type="entry name" value="WH-like_DNA-bd_sf"/>
</dbReference>
<protein>
    <submittedName>
        <fullName evidence="2">PadR family transcriptional regulator</fullName>
    </submittedName>
</protein>
<feature type="domain" description="Transcription regulator PadR N-terminal" evidence="1">
    <location>
        <begin position="12"/>
        <end position="86"/>
    </location>
</feature>
<evidence type="ECO:0000259" key="1">
    <source>
        <dbReference type="Pfam" id="PF03551"/>
    </source>
</evidence>
<accession>A0A7Y6IFA0</accession>
<dbReference type="InterPro" id="IPR036390">
    <property type="entry name" value="WH_DNA-bd_sf"/>
</dbReference>
<dbReference type="RefSeq" id="WP_175594509.1">
    <property type="nucleotide sequence ID" value="NZ_JABWGN010000018.1"/>
</dbReference>
<dbReference type="PANTHER" id="PTHR43252:SF2">
    <property type="entry name" value="TRANSCRIPTION REGULATOR, PADR-LIKE FAMILY"/>
    <property type="match status" value="1"/>
</dbReference>
<dbReference type="PANTHER" id="PTHR43252">
    <property type="entry name" value="TRANSCRIPTIONAL REGULATOR YQJI"/>
    <property type="match status" value="1"/>
</dbReference>
<keyword evidence="3" id="KW-1185">Reference proteome</keyword>
<evidence type="ECO:0000313" key="2">
    <source>
        <dbReference type="EMBL" id="NUW37061.1"/>
    </source>
</evidence>
<dbReference type="EMBL" id="JABWGN010000018">
    <property type="protein sequence ID" value="NUW37061.1"/>
    <property type="molecule type" value="Genomic_DNA"/>
</dbReference>
<gene>
    <name evidence="2" type="ORF">HTZ77_37510</name>
</gene>
<organism evidence="2 3">
    <name type="scientific">Nonomuraea montanisoli</name>
    <dbReference type="NCBI Taxonomy" id="2741721"/>
    <lineage>
        <taxon>Bacteria</taxon>
        <taxon>Bacillati</taxon>
        <taxon>Actinomycetota</taxon>
        <taxon>Actinomycetes</taxon>
        <taxon>Streptosporangiales</taxon>
        <taxon>Streptosporangiaceae</taxon>
        <taxon>Nonomuraea</taxon>
    </lineage>
</organism>
<dbReference type="Gene3D" id="1.10.10.10">
    <property type="entry name" value="Winged helix-like DNA-binding domain superfamily/Winged helix DNA-binding domain"/>
    <property type="match status" value="1"/>
</dbReference>
<dbReference type="InterPro" id="IPR005149">
    <property type="entry name" value="Tscrpt_reg_PadR_N"/>
</dbReference>
<dbReference type="Proteomes" id="UP000586042">
    <property type="component" value="Unassembled WGS sequence"/>
</dbReference>
<reference evidence="2 3" key="1">
    <citation type="submission" date="2020-06" db="EMBL/GenBank/DDBJ databases">
        <title>Nonomuraea sp. SMC257, a novel actinomycete isolated from soil.</title>
        <authorList>
            <person name="Chanama M."/>
        </authorList>
    </citation>
    <scope>NUCLEOTIDE SEQUENCE [LARGE SCALE GENOMIC DNA]</scope>
    <source>
        <strain evidence="2 3">SMC257</strain>
    </source>
</reference>
<evidence type="ECO:0000313" key="3">
    <source>
        <dbReference type="Proteomes" id="UP000586042"/>
    </source>
</evidence>
<dbReference type="SUPFAM" id="SSF46785">
    <property type="entry name" value="Winged helix' DNA-binding domain"/>
    <property type="match status" value="1"/>
</dbReference>
<comment type="caution">
    <text evidence="2">The sequence shown here is derived from an EMBL/GenBank/DDBJ whole genome shotgun (WGS) entry which is preliminary data.</text>
</comment>
<sequence>MAQRHDLVGLTVLALLSVRAGHPYELQRLIVDTRKDYVTGLPRSLYHAVERLARDELITPSATGREGRRPERTVYEITAEGRQELATRLRRLLERPDPDQRVLVAGISLIGALPVPEARRALRSRAASLEAAVAGLDAHLAGMADNGLPEVLALKLDYQRAAQAAELAWVRGVLERLESGALDWPDTVKQSLLERASQGGGHERQGQETGH</sequence>
<dbReference type="Pfam" id="PF03551">
    <property type="entry name" value="PadR"/>
    <property type="match status" value="1"/>
</dbReference>
<dbReference type="AlphaFoldDB" id="A0A7Y6IFA0"/>
<proteinExistence type="predicted"/>